<comment type="caution">
    <text evidence="7">The sequence shown here is derived from an EMBL/GenBank/DDBJ whole genome shotgun (WGS) entry which is preliminary data.</text>
</comment>
<proteinExistence type="predicted"/>
<evidence type="ECO:0000256" key="1">
    <source>
        <dbReference type="ARBA" id="ARBA00004651"/>
    </source>
</evidence>
<feature type="transmembrane region" description="Helical" evidence="6">
    <location>
        <begin position="178"/>
        <end position="197"/>
    </location>
</feature>
<evidence type="ECO:0000256" key="3">
    <source>
        <dbReference type="ARBA" id="ARBA00022692"/>
    </source>
</evidence>
<dbReference type="GO" id="GO:0043190">
    <property type="term" value="C:ATP-binding cassette (ABC) transporter complex"/>
    <property type="evidence" value="ECO:0007669"/>
    <property type="project" value="TreeGrafter"/>
</dbReference>
<keyword evidence="3 6" id="KW-0812">Transmembrane</keyword>
<sequence>MQKIVDDSHKNAKEYKTKMQTIINNHLDYLLGTNISAEPQNNEKQINRTTNDKSANNENIQGKIKEIIVNSPRSVYDNRSQNEFDKTISEFIFSMNSLHSSILSNNEIANTYEVEIHKKYAIPFACIIFVLIGCPLGIITKGGNFGLSAAITLVFYIIYWACLIAGEKLADRLVISPFLSMWAGNIILGIAGILLTFKANNDSLSFSPIDIVNNLKQNFRLNKQRNL</sequence>
<dbReference type="PANTHER" id="PTHR33529:SF6">
    <property type="entry name" value="YJGP_YJGQ FAMILY PERMEASE"/>
    <property type="match status" value="1"/>
</dbReference>
<comment type="subcellular location">
    <subcellularLocation>
        <location evidence="1">Cell membrane</location>
        <topology evidence="1">Multi-pass membrane protein</topology>
    </subcellularLocation>
</comment>
<feature type="transmembrane region" description="Helical" evidence="6">
    <location>
        <begin position="145"/>
        <end position="166"/>
    </location>
</feature>
<evidence type="ECO:0000256" key="2">
    <source>
        <dbReference type="ARBA" id="ARBA00022475"/>
    </source>
</evidence>
<reference evidence="7" key="1">
    <citation type="submission" date="2019-08" db="EMBL/GenBank/DDBJ databases">
        <authorList>
            <person name="Kucharzyk K."/>
            <person name="Murdoch R.W."/>
            <person name="Higgins S."/>
            <person name="Loffler F."/>
        </authorList>
    </citation>
    <scope>NUCLEOTIDE SEQUENCE</scope>
</reference>
<dbReference type="InterPro" id="IPR005495">
    <property type="entry name" value="LptG/LptF_permease"/>
</dbReference>
<gene>
    <name evidence="7" type="ORF">SDC9_138739</name>
</gene>
<keyword evidence="5 6" id="KW-0472">Membrane</keyword>
<protein>
    <recommendedName>
        <fullName evidence="8">Lipopolysaccharide export system permease protein LptG</fullName>
    </recommendedName>
</protein>
<evidence type="ECO:0000256" key="4">
    <source>
        <dbReference type="ARBA" id="ARBA00022989"/>
    </source>
</evidence>
<accession>A0A645DR49</accession>
<evidence type="ECO:0000313" key="7">
    <source>
        <dbReference type="EMBL" id="MPM91608.1"/>
    </source>
</evidence>
<dbReference type="AlphaFoldDB" id="A0A645DR49"/>
<keyword evidence="4 6" id="KW-1133">Transmembrane helix</keyword>
<dbReference type="Pfam" id="PF03739">
    <property type="entry name" value="LptF_LptG"/>
    <property type="match status" value="1"/>
</dbReference>
<dbReference type="EMBL" id="VSSQ01038644">
    <property type="protein sequence ID" value="MPM91608.1"/>
    <property type="molecule type" value="Genomic_DNA"/>
</dbReference>
<keyword evidence="2" id="KW-1003">Cell membrane</keyword>
<name>A0A645DR49_9ZZZZ</name>
<organism evidence="7">
    <name type="scientific">bioreactor metagenome</name>
    <dbReference type="NCBI Taxonomy" id="1076179"/>
    <lineage>
        <taxon>unclassified sequences</taxon>
        <taxon>metagenomes</taxon>
        <taxon>ecological metagenomes</taxon>
    </lineage>
</organism>
<dbReference type="PANTHER" id="PTHR33529">
    <property type="entry name" value="SLR0882 PROTEIN-RELATED"/>
    <property type="match status" value="1"/>
</dbReference>
<evidence type="ECO:0008006" key="8">
    <source>
        <dbReference type="Google" id="ProtNLM"/>
    </source>
</evidence>
<evidence type="ECO:0000256" key="5">
    <source>
        <dbReference type="ARBA" id="ARBA00023136"/>
    </source>
</evidence>
<feature type="transmembrane region" description="Helical" evidence="6">
    <location>
        <begin position="120"/>
        <end position="139"/>
    </location>
</feature>
<evidence type="ECO:0000256" key="6">
    <source>
        <dbReference type="SAM" id="Phobius"/>
    </source>
</evidence>
<dbReference type="GO" id="GO:0015920">
    <property type="term" value="P:lipopolysaccharide transport"/>
    <property type="evidence" value="ECO:0007669"/>
    <property type="project" value="TreeGrafter"/>
</dbReference>